<feature type="signal peptide" evidence="1">
    <location>
        <begin position="1"/>
        <end position="24"/>
    </location>
</feature>
<dbReference type="Proteomes" id="UP000035682">
    <property type="component" value="Unplaced"/>
</dbReference>
<dbReference type="AlphaFoldDB" id="A0A090LRL0"/>
<keyword evidence="3" id="KW-1185">Reference proteome</keyword>
<protein>
    <submittedName>
        <fullName evidence="4">Cystatin domain-containing protein</fullName>
    </submittedName>
</protein>
<dbReference type="RefSeq" id="XP_024510008.1">
    <property type="nucleotide sequence ID" value="XM_024644450.1"/>
</dbReference>
<evidence type="ECO:0000313" key="3">
    <source>
        <dbReference type="Proteomes" id="UP000035682"/>
    </source>
</evidence>
<name>A0A090LRL0_STRRB</name>
<gene>
    <name evidence="2 4 5" type="ORF">SRAE_X000014200</name>
</gene>
<dbReference type="CTD" id="36383191"/>
<evidence type="ECO:0000313" key="4">
    <source>
        <dbReference type="WBParaSite" id="SRAE_X000014200.1"/>
    </source>
</evidence>
<evidence type="ECO:0000256" key="1">
    <source>
        <dbReference type="SAM" id="SignalP"/>
    </source>
</evidence>
<dbReference type="WormBase" id="SRAE_X000014200">
    <property type="protein sequence ID" value="SRP05210"/>
    <property type="gene ID" value="WBGene00265698"/>
</dbReference>
<feature type="chain" id="PRO_5015031155" evidence="1">
    <location>
        <begin position="25"/>
        <end position="153"/>
    </location>
</feature>
<dbReference type="GeneID" id="36383191"/>
<sequence length="153" mass="18057">MNYKINILLVLFINLVSISFLASSNDVVEHEYDYGPLVLDVPYTSSESIYDKADLALSKWNRRTKKDLKMCKVIAVSLTRLTEPVKDSEYKILYAAKERKCKWKILSKWEYKCFRILKAKILDSGYLSTFELKKSKEYKDYVDIKKLKCHFDM</sequence>
<proteinExistence type="predicted"/>
<reference evidence="2" key="1">
    <citation type="submission" date="2014-09" db="EMBL/GenBank/DDBJ databases">
        <authorList>
            <person name="Aslett A.Martin."/>
        </authorList>
    </citation>
    <scope>NUCLEOTIDE SEQUENCE</scope>
    <source>
        <strain evidence="2">ED321 Heterogonic</strain>
    </source>
</reference>
<reference evidence="3" key="2">
    <citation type="submission" date="2014-09" db="EMBL/GenBank/DDBJ databases">
        <authorList>
            <person name="Martin A.A."/>
        </authorList>
    </citation>
    <scope>NUCLEOTIDE SEQUENCE</scope>
    <source>
        <strain evidence="3">ED321</strain>
    </source>
</reference>
<dbReference type="EMBL" id="LN609530">
    <property type="protein sequence ID" value="CEF70812.1"/>
    <property type="molecule type" value="Genomic_DNA"/>
</dbReference>
<reference evidence="4" key="3">
    <citation type="submission" date="2020-12" db="UniProtKB">
        <authorList>
            <consortium name="WormBaseParasite"/>
        </authorList>
    </citation>
    <scope>IDENTIFICATION</scope>
</reference>
<keyword evidence="1" id="KW-0732">Signal</keyword>
<evidence type="ECO:0000313" key="2">
    <source>
        <dbReference type="EMBL" id="CEF70812.1"/>
    </source>
</evidence>
<dbReference type="WBParaSite" id="SRAE_X000014200.1">
    <property type="protein sequence ID" value="SRAE_X000014200.1"/>
    <property type="gene ID" value="WBGene00265698"/>
</dbReference>
<evidence type="ECO:0000313" key="5">
    <source>
        <dbReference type="WormBase" id="SRAE_X000014200"/>
    </source>
</evidence>
<accession>A0A090LRL0</accession>
<organism evidence="2">
    <name type="scientific">Strongyloides ratti</name>
    <name type="common">Parasitic roundworm</name>
    <dbReference type="NCBI Taxonomy" id="34506"/>
    <lineage>
        <taxon>Eukaryota</taxon>
        <taxon>Metazoa</taxon>
        <taxon>Ecdysozoa</taxon>
        <taxon>Nematoda</taxon>
        <taxon>Chromadorea</taxon>
        <taxon>Rhabditida</taxon>
        <taxon>Tylenchina</taxon>
        <taxon>Panagrolaimomorpha</taxon>
        <taxon>Strongyloidoidea</taxon>
        <taxon>Strongyloididae</taxon>
        <taxon>Strongyloides</taxon>
    </lineage>
</organism>